<dbReference type="EMBL" id="BJMN01000011">
    <property type="protein sequence ID" value="GEB56073.1"/>
    <property type="molecule type" value="Genomic_DNA"/>
</dbReference>
<feature type="transmembrane region" description="Helical" evidence="6">
    <location>
        <begin position="54"/>
        <end position="75"/>
    </location>
</feature>
<dbReference type="PANTHER" id="PTHR32322">
    <property type="entry name" value="INNER MEMBRANE TRANSPORTER"/>
    <property type="match status" value="1"/>
</dbReference>
<reference evidence="8 9" key="1">
    <citation type="submission" date="2019-06" db="EMBL/GenBank/DDBJ databases">
        <title>Whole genome shotgun sequence of Streptomyces gardneri NBRC 12865.</title>
        <authorList>
            <person name="Hosoyama A."/>
            <person name="Uohara A."/>
            <person name="Ohji S."/>
            <person name="Ichikawa N."/>
        </authorList>
    </citation>
    <scope>NUCLEOTIDE SEQUENCE [LARGE SCALE GENOMIC DNA]</scope>
    <source>
        <strain evidence="8 9">NBRC 12865</strain>
    </source>
</reference>
<feature type="transmembrane region" description="Helical" evidence="6">
    <location>
        <begin position="226"/>
        <end position="247"/>
    </location>
</feature>
<comment type="subcellular location">
    <subcellularLocation>
        <location evidence="1">Membrane</location>
        <topology evidence="1">Multi-pass membrane protein</topology>
    </subcellularLocation>
</comment>
<organism evidence="8 9">
    <name type="scientific">Streptomyces gardneri</name>
    <dbReference type="NCBI Taxonomy" id="66892"/>
    <lineage>
        <taxon>Bacteria</taxon>
        <taxon>Bacillati</taxon>
        <taxon>Actinomycetota</taxon>
        <taxon>Actinomycetes</taxon>
        <taxon>Kitasatosporales</taxon>
        <taxon>Streptomycetaceae</taxon>
        <taxon>Streptomyces</taxon>
    </lineage>
</organism>
<feature type="domain" description="EamA" evidence="7">
    <location>
        <begin position="195"/>
        <end position="330"/>
    </location>
</feature>
<dbReference type="InterPro" id="IPR050638">
    <property type="entry name" value="AA-Vitamin_Transporters"/>
</dbReference>
<dbReference type="GO" id="GO:0016020">
    <property type="term" value="C:membrane"/>
    <property type="evidence" value="ECO:0007669"/>
    <property type="project" value="UniProtKB-SubCell"/>
</dbReference>
<evidence type="ECO:0000313" key="9">
    <source>
        <dbReference type="Proteomes" id="UP000315226"/>
    </source>
</evidence>
<evidence type="ECO:0000256" key="5">
    <source>
        <dbReference type="ARBA" id="ARBA00023136"/>
    </source>
</evidence>
<keyword evidence="9" id="KW-1185">Reference proteome</keyword>
<feature type="transmembrane region" description="Helical" evidence="6">
    <location>
        <begin position="139"/>
        <end position="158"/>
    </location>
</feature>
<dbReference type="PANTHER" id="PTHR32322:SF9">
    <property type="entry name" value="AMINO-ACID METABOLITE EFFLUX PUMP-RELATED"/>
    <property type="match status" value="1"/>
</dbReference>
<evidence type="ECO:0000259" key="7">
    <source>
        <dbReference type="Pfam" id="PF00892"/>
    </source>
</evidence>
<sequence length="374" mass="38590">MDGTFQQALLDPARTPERGSFPYRGEFRTALPSRTAPPFSRAGTPMSRATSTRLAALSLVWGSVFLWIKIAGYGFSPVQMVLIRLALGAAVILAIGYAKGLRLPKGAAIWGHLTVAALLGNAVPWTLYAEGEVAGSSGVAAVVNGSAPIWTLATALLLGQEKRISGRAAGGVLVGLGGTALIASPWNSGSTGSGWSILCFVLGSISFGASFAYTGRFLVGRGVPPLVLAGGQLGAATLLLLAAFPFLGLRAVTWRADSVIAVLVLGVVCTGFAALLNFELIFKDGPTVASTVTYLMTAVAVVLGALVLHEPLGWTVWLGAVAVLAATGLLRRRGPQHAVHSTGRGPVVASKTETPGIDGGVARGFRGRTRIPRE</sequence>
<comment type="similarity">
    <text evidence="2">Belongs to the EamA transporter family.</text>
</comment>
<dbReference type="InterPro" id="IPR037185">
    <property type="entry name" value="EmrE-like"/>
</dbReference>
<feature type="transmembrane region" description="Helical" evidence="6">
    <location>
        <begin position="170"/>
        <end position="188"/>
    </location>
</feature>
<feature type="domain" description="EamA" evidence="7">
    <location>
        <begin position="56"/>
        <end position="182"/>
    </location>
</feature>
<feature type="transmembrane region" description="Helical" evidence="6">
    <location>
        <begin position="107"/>
        <end position="127"/>
    </location>
</feature>
<protein>
    <submittedName>
        <fullName evidence="8">Multidrug transporter</fullName>
    </submittedName>
</protein>
<dbReference type="AlphaFoldDB" id="A0A4Y3RHA7"/>
<dbReference type="InterPro" id="IPR000620">
    <property type="entry name" value="EamA_dom"/>
</dbReference>
<feature type="transmembrane region" description="Helical" evidence="6">
    <location>
        <begin position="259"/>
        <end position="276"/>
    </location>
</feature>
<keyword evidence="3 6" id="KW-0812">Transmembrane</keyword>
<name>A0A4Y3RHA7_9ACTN</name>
<evidence type="ECO:0000256" key="6">
    <source>
        <dbReference type="SAM" id="Phobius"/>
    </source>
</evidence>
<evidence type="ECO:0000256" key="2">
    <source>
        <dbReference type="ARBA" id="ARBA00007362"/>
    </source>
</evidence>
<feature type="transmembrane region" description="Helical" evidence="6">
    <location>
        <begin position="194"/>
        <end position="214"/>
    </location>
</feature>
<gene>
    <name evidence="8" type="ORF">SGA01_16780</name>
</gene>
<feature type="transmembrane region" description="Helical" evidence="6">
    <location>
        <begin position="81"/>
        <end position="98"/>
    </location>
</feature>
<keyword evidence="4 6" id="KW-1133">Transmembrane helix</keyword>
<feature type="transmembrane region" description="Helical" evidence="6">
    <location>
        <begin position="288"/>
        <end position="308"/>
    </location>
</feature>
<comment type="caution">
    <text evidence="8">The sequence shown here is derived from an EMBL/GenBank/DDBJ whole genome shotgun (WGS) entry which is preliminary data.</text>
</comment>
<dbReference type="Proteomes" id="UP000315226">
    <property type="component" value="Unassembled WGS sequence"/>
</dbReference>
<accession>A0A4Y3RHA7</accession>
<feature type="transmembrane region" description="Helical" evidence="6">
    <location>
        <begin position="314"/>
        <end position="330"/>
    </location>
</feature>
<keyword evidence="5 6" id="KW-0472">Membrane</keyword>
<evidence type="ECO:0000313" key="8">
    <source>
        <dbReference type="EMBL" id="GEB56073.1"/>
    </source>
</evidence>
<evidence type="ECO:0000256" key="3">
    <source>
        <dbReference type="ARBA" id="ARBA00022692"/>
    </source>
</evidence>
<proteinExistence type="inferred from homology"/>
<dbReference type="SUPFAM" id="SSF103481">
    <property type="entry name" value="Multidrug resistance efflux transporter EmrE"/>
    <property type="match status" value="2"/>
</dbReference>
<evidence type="ECO:0000256" key="4">
    <source>
        <dbReference type="ARBA" id="ARBA00022989"/>
    </source>
</evidence>
<evidence type="ECO:0000256" key="1">
    <source>
        <dbReference type="ARBA" id="ARBA00004141"/>
    </source>
</evidence>
<dbReference type="Pfam" id="PF00892">
    <property type="entry name" value="EamA"/>
    <property type="match status" value="2"/>
</dbReference>